<sequence length="53" mass="6492">MRVTDTRRMWYVRGENGQLMTRIENGIPHDKSGTWTFEEIRNYHLENDLRIRV</sequence>
<comment type="caution">
    <text evidence="1">The sequence shown here is derived from an EMBL/GenBank/DDBJ whole genome shotgun (WGS) entry which is preliminary data.</text>
</comment>
<evidence type="ECO:0000313" key="1">
    <source>
        <dbReference type="EMBL" id="MSA67799.1"/>
    </source>
</evidence>
<dbReference type="EMBL" id="WKOD01000002">
    <property type="protein sequence ID" value="MSA67799.1"/>
    <property type="molecule type" value="Genomic_DNA"/>
</dbReference>
<dbReference type="RefSeq" id="WP_154236510.1">
    <property type="nucleotide sequence ID" value="NZ_WKNS01000002.1"/>
</dbReference>
<protein>
    <submittedName>
        <fullName evidence="1">Uncharacterized protein</fullName>
    </submittedName>
</protein>
<proteinExistence type="predicted"/>
<reference evidence="1" key="1">
    <citation type="journal article" date="2019" name="Nat. Med.">
        <title>A library of human gut bacterial isolates paired with longitudinal multiomics data enables mechanistic microbiome research.</title>
        <authorList>
            <person name="Poyet M."/>
            <person name="Groussin M."/>
            <person name="Gibbons S.M."/>
            <person name="Avila-Pacheco J."/>
            <person name="Jiang X."/>
            <person name="Kearney S.M."/>
            <person name="Perrotta A.R."/>
            <person name="Berdy B."/>
            <person name="Zhao S."/>
            <person name="Lieberman T.D."/>
            <person name="Swanson P.K."/>
            <person name="Smith M."/>
            <person name="Roesemann S."/>
            <person name="Alexander J.E."/>
            <person name="Rich S.A."/>
            <person name="Livny J."/>
            <person name="Vlamakis H."/>
            <person name="Clish C."/>
            <person name="Bullock K."/>
            <person name="Deik A."/>
            <person name="Scott J."/>
            <person name="Pierce K.A."/>
            <person name="Xavier R.J."/>
            <person name="Alm E.J."/>
        </authorList>
    </citation>
    <scope>NUCLEOTIDE SEQUENCE</scope>
    <source>
        <strain evidence="1">BIOML-A18</strain>
    </source>
</reference>
<organism evidence="1">
    <name type="scientific">Ligilactobacillus ruminis</name>
    <dbReference type="NCBI Taxonomy" id="1623"/>
    <lineage>
        <taxon>Bacteria</taxon>
        <taxon>Bacillati</taxon>
        <taxon>Bacillota</taxon>
        <taxon>Bacilli</taxon>
        <taxon>Lactobacillales</taxon>
        <taxon>Lactobacillaceae</taxon>
        <taxon>Ligilactobacillus</taxon>
    </lineage>
</organism>
<name>A0A6A8GL70_9LACO</name>
<gene>
    <name evidence="1" type="ORF">GKC89_01425</name>
</gene>
<dbReference type="AlphaFoldDB" id="A0A6A8GL70"/>
<accession>A0A6A8GL70</accession>